<organism evidence="1 2">
    <name type="scientific">Photobacterium kishitanii</name>
    <dbReference type="NCBI Taxonomy" id="318456"/>
    <lineage>
        <taxon>Bacteria</taxon>
        <taxon>Pseudomonadati</taxon>
        <taxon>Pseudomonadota</taxon>
        <taxon>Gammaproteobacteria</taxon>
        <taxon>Vibrionales</taxon>
        <taxon>Vibrionaceae</taxon>
        <taxon>Photobacterium</taxon>
    </lineage>
</organism>
<evidence type="ECO:0000313" key="2">
    <source>
        <dbReference type="Proteomes" id="UP000241426"/>
    </source>
</evidence>
<dbReference type="AlphaFoldDB" id="A0A2T3KL20"/>
<name>A0A2T3KL20_9GAMM</name>
<reference evidence="1 2" key="1">
    <citation type="submission" date="2018-01" db="EMBL/GenBank/DDBJ databases">
        <title>Whole genome sequencing of Histamine producing bacteria.</title>
        <authorList>
            <person name="Butler K."/>
        </authorList>
    </citation>
    <scope>NUCLEOTIDE SEQUENCE [LARGE SCALE GENOMIC DNA]</scope>
    <source>
        <strain evidence="1 2">FS-7.2</strain>
    </source>
</reference>
<proteinExistence type="predicted"/>
<sequence length="80" mass="8861">MVQSKATSESKKVKVNDLSIGMVLDLEGDAVADPASNNILLAEQFQIVDRIQQEKDNCICVYFDDFVCAFPSGYEVTAKR</sequence>
<dbReference type="Proteomes" id="UP000241426">
    <property type="component" value="Unassembled WGS sequence"/>
</dbReference>
<dbReference type="EMBL" id="PYNF01000003">
    <property type="protein sequence ID" value="PSV00366.1"/>
    <property type="molecule type" value="Genomic_DNA"/>
</dbReference>
<gene>
    <name evidence="1" type="ORF">C9J27_04360</name>
</gene>
<accession>A0A2T3KL20</accession>
<evidence type="ECO:0000313" key="1">
    <source>
        <dbReference type="EMBL" id="PSV00366.1"/>
    </source>
</evidence>
<comment type="caution">
    <text evidence="1">The sequence shown here is derived from an EMBL/GenBank/DDBJ whole genome shotgun (WGS) entry which is preliminary data.</text>
</comment>
<dbReference type="RefSeq" id="WP_107288996.1">
    <property type="nucleotide sequence ID" value="NZ_PYNF01000003.1"/>
</dbReference>
<protein>
    <submittedName>
        <fullName evidence="1">Uncharacterized protein</fullName>
    </submittedName>
</protein>